<dbReference type="PROSITE" id="PS00028">
    <property type="entry name" value="ZINC_FINGER_C2H2_1"/>
    <property type="match status" value="1"/>
</dbReference>
<feature type="region of interest" description="Disordered" evidence="3">
    <location>
        <begin position="220"/>
        <end position="244"/>
    </location>
</feature>
<dbReference type="RefSeq" id="XP_019893120.2">
    <property type="nucleotide sequence ID" value="XM_020037561.2"/>
</dbReference>
<dbReference type="OrthoDB" id="515971at2759"/>
<feature type="coiled-coil region" evidence="2">
    <location>
        <begin position="358"/>
        <end position="385"/>
    </location>
</feature>
<feature type="compositionally biased region" description="Polar residues" evidence="3">
    <location>
        <begin position="491"/>
        <end position="503"/>
    </location>
</feature>
<keyword evidence="5" id="KW-1185">Reference proteome</keyword>
<dbReference type="AlphaFoldDB" id="A0A9J7IFG7"/>
<keyword evidence="1" id="KW-0479">Metal-binding</keyword>
<evidence type="ECO:0000259" key="4">
    <source>
        <dbReference type="PROSITE" id="PS50157"/>
    </source>
</evidence>
<dbReference type="GO" id="GO:0005814">
    <property type="term" value="C:centriole"/>
    <property type="evidence" value="ECO:0007669"/>
    <property type="project" value="UniProtKB-SubCell"/>
</dbReference>
<evidence type="ECO:0000313" key="6">
    <source>
        <dbReference type="RefSeq" id="XP_019893120.2"/>
    </source>
</evidence>
<feature type="compositionally biased region" description="Polar residues" evidence="3">
    <location>
        <begin position="223"/>
        <end position="244"/>
    </location>
</feature>
<feature type="region of interest" description="Disordered" evidence="3">
    <location>
        <begin position="609"/>
        <end position="641"/>
    </location>
</feature>
<sequence>MSFPYKFNYAQVARESGFQIRIFNDGPLDWHLMAGSVEVERIVRDQCLEQIDSVLSHLSEAPLASILESNILDSGIAKYFLLSQFSIQYLLFCRKFLEETLADLRESHASAQMDVATLKRSLSEANNEILQLNKRVTQMEAIHEVIYPCHLCTKNFVSNDALNLHISRKHNNNKNVKYDLPTVKDRENDLSLINTIKLELEIKRLKERLNNAERKIKEGVEATSPSGTKNKCNSNTPTPIAPIATNSIGIQSNLTETKEQDEKKDESPHICQRAEQISNLHESLLDLSKWKEEQRHQSSECLAEINKKLKELTEVIEQQKQHRPDELPSTSKASIDELDAWLSLKVDEISELTFGKLNEVVKRMESNYKEKLETLETELLKKKSKQTEAVQFIQPVKDTLEAVQESASDNITVKDESKQSQTQTVSYNKRFNEKCDGFETDSSLEEGSSSHSNHTFTKSQAQAQENKYDRGHDSDTDESGGVVRDRIKSPGRNNFGNNESSGRTTKDNTERNPYNDTKHRIITPKPKTVTRKETRRLLKSRLIDLGIDKQVTNLTPTSMKVVAKELSERRHKLKEKYPNFYATRNKIKKFVDKLCSSKLPENARALLDATRPPKQVGNSLKQTEADFSISPDEENKNAEEKPKGYATSEFGLHSVHDPEFKQRLESILASPIRKPEESFKNNSSEENDIKAPVPLPRKKVVFSRSDINDTLSLSEAESPSFTKK</sequence>
<protein>
    <submittedName>
        <fullName evidence="6">Cilium assembly protein DZIP1L isoform X1</fullName>
    </submittedName>
</protein>
<feature type="compositionally biased region" description="Polar residues" evidence="3">
    <location>
        <begin position="453"/>
        <end position="465"/>
    </location>
</feature>
<reference evidence="6" key="1">
    <citation type="submission" date="2025-08" db="UniProtKB">
        <authorList>
            <consortium name="RefSeq"/>
        </authorList>
    </citation>
    <scope>IDENTIFICATION</scope>
    <source>
        <strain evidence="6">Aabys</strain>
        <tissue evidence="6">Whole body</tissue>
    </source>
</reference>
<evidence type="ECO:0000256" key="3">
    <source>
        <dbReference type="SAM" id="MobiDB-lite"/>
    </source>
</evidence>
<feature type="compositionally biased region" description="Polar residues" evidence="3">
    <location>
        <begin position="708"/>
        <end position="724"/>
    </location>
</feature>
<evidence type="ECO:0000256" key="2">
    <source>
        <dbReference type="SAM" id="Coils"/>
    </source>
</evidence>
<dbReference type="GeneID" id="101889762"/>
<feature type="region of interest" description="Disordered" evidence="3">
    <location>
        <begin position="438"/>
        <end position="520"/>
    </location>
</feature>
<dbReference type="GO" id="GO:0005737">
    <property type="term" value="C:cytoplasm"/>
    <property type="evidence" value="ECO:0007669"/>
    <property type="project" value="TreeGrafter"/>
</dbReference>
<organism evidence="5 6">
    <name type="scientific">Musca domestica</name>
    <name type="common">House fly</name>
    <dbReference type="NCBI Taxonomy" id="7370"/>
    <lineage>
        <taxon>Eukaryota</taxon>
        <taxon>Metazoa</taxon>
        <taxon>Ecdysozoa</taxon>
        <taxon>Arthropoda</taxon>
        <taxon>Hexapoda</taxon>
        <taxon>Insecta</taxon>
        <taxon>Pterygota</taxon>
        <taxon>Neoptera</taxon>
        <taxon>Endopterygota</taxon>
        <taxon>Diptera</taxon>
        <taxon>Brachycera</taxon>
        <taxon>Muscomorpha</taxon>
        <taxon>Muscoidea</taxon>
        <taxon>Muscidae</taxon>
        <taxon>Musca</taxon>
    </lineage>
</organism>
<name>A0A9J7IFG7_MUSDO</name>
<dbReference type="InterPro" id="IPR013087">
    <property type="entry name" value="Znf_C2H2_type"/>
</dbReference>
<dbReference type="Pfam" id="PF25977">
    <property type="entry name" value="DZIP1"/>
    <property type="match status" value="1"/>
</dbReference>
<proteinExistence type="predicted"/>
<dbReference type="PROSITE" id="PS50157">
    <property type="entry name" value="ZINC_FINGER_C2H2_2"/>
    <property type="match status" value="1"/>
</dbReference>
<gene>
    <name evidence="6" type="primary">LOC101889762</name>
</gene>
<feature type="coiled-coil region" evidence="2">
    <location>
        <begin position="94"/>
        <end position="142"/>
    </location>
</feature>
<dbReference type="GO" id="GO:0060271">
    <property type="term" value="P:cilium assembly"/>
    <property type="evidence" value="ECO:0007669"/>
    <property type="project" value="TreeGrafter"/>
</dbReference>
<feature type="region of interest" description="Disordered" evidence="3">
    <location>
        <begin position="673"/>
        <end position="724"/>
    </location>
</feature>
<feature type="domain" description="C2H2-type" evidence="4">
    <location>
        <begin position="147"/>
        <end position="175"/>
    </location>
</feature>
<dbReference type="GO" id="GO:0008270">
    <property type="term" value="F:zinc ion binding"/>
    <property type="evidence" value="ECO:0007669"/>
    <property type="project" value="UniProtKB-KW"/>
</dbReference>
<keyword evidence="1" id="KW-0862">Zinc</keyword>
<dbReference type="GO" id="GO:0036064">
    <property type="term" value="C:ciliary basal body"/>
    <property type="evidence" value="ECO:0007669"/>
    <property type="project" value="TreeGrafter"/>
</dbReference>
<dbReference type="Pfam" id="PF13815">
    <property type="entry name" value="Dzip-like_N"/>
    <property type="match status" value="1"/>
</dbReference>
<dbReference type="InterPro" id="IPR058883">
    <property type="entry name" value="DZIP1_dom"/>
</dbReference>
<dbReference type="VEuPathDB" id="VectorBase:MDOMA2_007662"/>
<evidence type="ECO:0000256" key="1">
    <source>
        <dbReference type="PROSITE-ProRule" id="PRU00042"/>
    </source>
</evidence>
<dbReference type="Proteomes" id="UP001652621">
    <property type="component" value="Unplaced"/>
</dbReference>
<keyword evidence="1" id="KW-0863">Zinc-finger</keyword>
<dbReference type="InterPro" id="IPR032714">
    <property type="entry name" value="DZIP1_N"/>
</dbReference>
<accession>A0A9J7IFG7</accession>
<keyword evidence="2" id="KW-0175">Coiled coil</keyword>
<evidence type="ECO:0000313" key="5">
    <source>
        <dbReference type="Proteomes" id="UP001652621"/>
    </source>
</evidence>